<dbReference type="Gene3D" id="1.10.287.370">
    <property type="match status" value="1"/>
</dbReference>
<evidence type="ECO:0000256" key="2">
    <source>
        <dbReference type="ARBA" id="ARBA00023186"/>
    </source>
</evidence>
<sequence>MDALVKEVNNLRQQYRELAAAHSQLLTQQNECTAELQILEADAKIYKSTGPVLTAQSKDDAMSTITKRIEYISNEIDEKAKAMSNLQGVIEEKCRTLDNMNAQHQRAAQPS</sequence>
<dbReference type="SUPFAM" id="SSF46579">
    <property type="entry name" value="Prefoldin"/>
    <property type="match status" value="1"/>
</dbReference>
<dbReference type="GO" id="GO:0051082">
    <property type="term" value="F:unfolded protein binding"/>
    <property type="evidence" value="ECO:0007669"/>
    <property type="project" value="InterPro"/>
</dbReference>
<dbReference type="STRING" id="5866.A0A061DAF2"/>
<protein>
    <submittedName>
        <fullName evidence="4">Prefoldin subunit 6, putative</fullName>
    </submittedName>
</protein>
<reference evidence="5" key="1">
    <citation type="submission" date="2014-06" db="EMBL/GenBank/DDBJ databases">
        <authorList>
            <person name="Aslett M."/>
            <person name="De Silva N."/>
        </authorList>
    </citation>
    <scope>NUCLEOTIDE SEQUENCE [LARGE SCALE GENOMIC DNA]</scope>
    <source>
        <strain evidence="5">Bond</strain>
    </source>
</reference>
<keyword evidence="2" id="KW-0143">Chaperone</keyword>
<keyword evidence="5" id="KW-1185">Reference proteome</keyword>
<dbReference type="InterPro" id="IPR009053">
    <property type="entry name" value="Prefoldin"/>
</dbReference>
<dbReference type="EMBL" id="LK391708">
    <property type="protein sequence ID" value="CDR95864.1"/>
    <property type="molecule type" value="Genomic_DNA"/>
</dbReference>
<dbReference type="OMA" id="KCYDTIT"/>
<dbReference type="Proteomes" id="UP000033188">
    <property type="component" value="Chromosome 2"/>
</dbReference>
<dbReference type="PANTHER" id="PTHR21431:SF0">
    <property type="entry name" value="PREFOLDIN SUBUNIT 6"/>
    <property type="match status" value="1"/>
</dbReference>
<dbReference type="InterPro" id="IPR002777">
    <property type="entry name" value="PFD_beta-like"/>
</dbReference>
<dbReference type="PANTHER" id="PTHR21431">
    <property type="entry name" value="PREFOLDIN SUBUNIT 6"/>
    <property type="match status" value="1"/>
</dbReference>
<dbReference type="GO" id="GO:0005737">
    <property type="term" value="C:cytoplasm"/>
    <property type="evidence" value="ECO:0007669"/>
    <property type="project" value="TreeGrafter"/>
</dbReference>
<dbReference type="GO" id="GO:0006457">
    <property type="term" value="P:protein folding"/>
    <property type="evidence" value="ECO:0007669"/>
    <property type="project" value="InterPro"/>
</dbReference>
<dbReference type="OrthoDB" id="248120at2759"/>
<dbReference type="RefSeq" id="XP_012768050.1">
    <property type="nucleotide sequence ID" value="XM_012912596.1"/>
</dbReference>
<keyword evidence="3" id="KW-0175">Coiled coil</keyword>
<feature type="coiled-coil region" evidence="3">
    <location>
        <begin position="1"/>
        <end position="28"/>
    </location>
</feature>
<dbReference type="GeneID" id="24564405"/>
<evidence type="ECO:0000313" key="4">
    <source>
        <dbReference type="EMBL" id="CDR95864.1"/>
    </source>
</evidence>
<accession>A0A061DAF2</accession>
<dbReference type="GO" id="GO:0016272">
    <property type="term" value="C:prefoldin complex"/>
    <property type="evidence" value="ECO:0007669"/>
    <property type="project" value="InterPro"/>
</dbReference>
<gene>
    <name evidence="4" type="ORF">BBBOND_0210170</name>
</gene>
<evidence type="ECO:0000256" key="1">
    <source>
        <dbReference type="ARBA" id="ARBA00008045"/>
    </source>
</evidence>
<organism evidence="4 5">
    <name type="scientific">Babesia bigemina</name>
    <dbReference type="NCBI Taxonomy" id="5866"/>
    <lineage>
        <taxon>Eukaryota</taxon>
        <taxon>Sar</taxon>
        <taxon>Alveolata</taxon>
        <taxon>Apicomplexa</taxon>
        <taxon>Aconoidasida</taxon>
        <taxon>Piroplasmida</taxon>
        <taxon>Babesiidae</taxon>
        <taxon>Babesia</taxon>
    </lineage>
</organism>
<dbReference type="Pfam" id="PF01920">
    <property type="entry name" value="Prefoldin_2"/>
    <property type="match status" value="1"/>
</dbReference>
<evidence type="ECO:0000256" key="3">
    <source>
        <dbReference type="SAM" id="Coils"/>
    </source>
</evidence>
<dbReference type="CDD" id="cd23161">
    <property type="entry name" value="Prefoldin_6"/>
    <property type="match status" value="1"/>
</dbReference>
<evidence type="ECO:0000313" key="5">
    <source>
        <dbReference type="Proteomes" id="UP000033188"/>
    </source>
</evidence>
<name>A0A061DAF2_BABBI</name>
<proteinExistence type="inferred from homology"/>
<dbReference type="GO" id="GO:0051087">
    <property type="term" value="F:protein-folding chaperone binding"/>
    <property type="evidence" value="ECO:0007669"/>
    <property type="project" value="TreeGrafter"/>
</dbReference>
<dbReference type="AlphaFoldDB" id="A0A061DAF2"/>
<dbReference type="KEGG" id="bbig:BBBOND_0210170"/>
<dbReference type="GO" id="GO:0051131">
    <property type="term" value="P:chaperone-mediated protein complex assembly"/>
    <property type="evidence" value="ECO:0007669"/>
    <property type="project" value="TreeGrafter"/>
</dbReference>
<comment type="similarity">
    <text evidence="1">Belongs to the prefoldin subunit beta family.</text>
</comment>
<dbReference type="VEuPathDB" id="PiroplasmaDB:BBBOND_0210170"/>